<dbReference type="InterPro" id="IPR036047">
    <property type="entry name" value="F-box-like_dom_sf"/>
</dbReference>
<gene>
    <name evidence="2" type="ORF">MKW94_026330</name>
</gene>
<dbReference type="EMBL" id="JAJJMA010296362">
    <property type="protein sequence ID" value="MCL7047727.1"/>
    <property type="molecule type" value="Genomic_DNA"/>
</dbReference>
<proteinExistence type="predicted"/>
<evidence type="ECO:0000259" key="1">
    <source>
        <dbReference type="PROSITE" id="PS50181"/>
    </source>
</evidence>
<dbReference type="SUPFAM" id="SSF81383">
    <property type="entry name" value="F-box domain"/>
    <property type="match status" value="1"/>
</dbReference>
<accession>A0AA42B184</accession>
<evidence type="ECO:0000313" key="2">
    <source>
        <dbReference type="EMBL" id="MCL7047727.1"/>
    </source>
</evidence>
<reference evidence="2" key="1">
    <citation type="submission" date="2022-03" db="EMBL/GenBank/DDBJ databases">
        <title>A functionally conserved STORR gene fusion in Papaver species that diverged 16.8 million years ago.</title>
        <authorList>
            <person name="Catania T."/>
        </authorList>
    </citation>
    <scope>NUCLEOTIDE SEQUENCE</scope>
    <source>
        <strain evidence="2">S-191538</strain>
    </source>
</reference>
<dbReference type="PROSITE" id="PS50181">
    <property type="entry name" value="FBOX"/>
    <property type="match status" value="1"/>
</dbReference>
<dbReference type="InterPro" id="IPR017451">
    <property type="entry name" value="F-box-assoc_interact_dom"/>
</dbReference>
<dbReference type="Proteomes" id="UP001177140">
    <property type="component" value="Unassembled WGS sequence"/>
</dbReference>
<protein>
    <recommendedName>
        <fullName evidence="1">F-box domain-containing protein</fullName>
    </recommendedName>
</protein>
<evidence type="ECO:0000313" key="3">
    <source>
        <dbReference type="Proteomes" id="UP001177140"/>
    </source>
</evidence>
<organism evidence="2 3">
    <name type="scientific">Papaver nudicaule</name>
    <name type="common">Iceland poppy</name>
    <dbReference type="NCBI Taxonomy" id="74823"/>
    <lineage>
        <taxon>Eukaryota</taxon>
        <taxon>Viridiplantae</taxon>
        <taxon>Streptophyta</taxon>
        <taxon>Embryophyta</taxon>
        <taxon>Tracheophyta</taxon>
        <taxon>Spermatophyta</taxon>
        <taxon>Magnoliopsida</taxon>
        <taxon>Ranunculales</taxon>
        <taxon>Papaveraceae</taxon>
        <taxon>Papaveroideae</taxon>
        <taxon>Papaver</taxon>
    </lineage>
</organism>
<dbReference type="AlphaFoldDB" id="A0AA42B184"/>
<dbReference type="NCBIfam" id="TIGR01640">
    <property type="entry name" value="F_box_assoc_1"/>
    <property type="match status" value="1"/>
</dbReference>
<dbReference type="InterPro" id="IPR001810">
    <property type="entry name" value="F-box_dom"/>
</dbReference>
<dbReference type="InterPro" id="IPR013187">
    <property type="entry name" value="F-box-assoc_dom_typ3"/>
</dbReference>
<dbReference type="PANTHER" id="PTHR31111">
    <property type="entry name" value="BNAA05G37150D PROTEIN-RELATED"/>
    <property type="match status" value="1"/>
</dbReference>
<sequence length="489" mass="56847">KEMSISKFAVNYHKKDEGGHYLDYDYDYDYGNKTRKKKKPKTQVQISPPLPIELILEILSRLPVKSLTRLSCASKYLYNYINRNPHFNRLHMVNYSKKKPSLVFYVNYWKQKFFFKNLFHARDVQDDDNDNYDVDLSHTFMHRDRGEYLGYCNGLICFRQIVAEIGFAIDVWNFTTRELLRIIPPVIGGYTLMSSGFGFDSINNEYKFVMIVSTGETKKCFVYIFGNKSHWREVRSPDSGLLLTSPSATFASYGATGGGGGALCWWTNDPLAILLFNLHEDKLQYIRIPVERNADVRMFEYKGYLAVPVLHKKSPPAVQGNNTTTTLTLEKVCLKILKAYKDDQVWVEETIDLSAFSIPFKNNFCFASFSDQILLYWAEPKSFQFFNLHRKCIKVVKNVNAASSNSMIKKRLPQAARAKDYWLNSEVENIRSLKTLLPVRAQKSDRAALDSLMVESFKKMWTLQQPKTVGGFFYSYYHSKTREHYFFDD</sequence>
<comment type="caution">
    <text evidence="2">The sequence shown here is derived from an EMBL/GenBank/DDBJ whole genome shotgun (WGS) entry which is preliminary data.</text>
</comment>
<dbReference type="SMART" id="SM00256">
    <property type="entry name" value="FBOX"/>
    <property type="match status" value="1"/>
</dbReference>
<feature type="non-terminal residue" evidence="2">
    <location>
        <position position="1"/>
    </location>
</feature>
<dbReference type="Gene3D" id="1.20.1280.50">
    <property type="match status" value="1"/>
</dbReference>
<dbReference type="PANTHER" id="PTHR31111:SF136">
    <property type="entry name" value="F-BOX ASSOCIATED DOMAIN-CONTAINING PROTEIN"/>
    <property type="match status" value="1"/>
</dbReference>
<dbReference type="Pfam" id="PF00646">
    <property type="entry name" value="F-box"/>
    <property type="match status" value="1"/>
</dbReference>
<keyword evidence="3" id="KW-1185">Reference proteome</keyword>
<name>A0AA42B184_PAPNU</name>
<feature type="domain" description="F-box" evidence="1">
    <location>
        <begin position="50"/>
        <end position="90"/>
    </location>
</feature>
<dbReference type="Pfam" id="PF08268">
    <property type="entry name" value="FBA_3"/>
    <property type="match status" value="1"/>
</dbReference>